<accession>A0A075WE85</accession>
<dbReference type="SUPFAM" id="SSF81593">
    <property type="entry name" value="Nucleotidyltransferase substrate binding subunit/domain"/>
    <property type="match status" value="1"/>
</dbReference>
<dbReference type="SMR" id="A0A075WE85"/>
<sequence length="304" mass="35192">MNKKGNTEEIIERLFSILSSEKDSIEFLKAVSEFSKFYEIDKKEQERRSSEAKSFVKMALQDFESVKILYQSKIYSLAVYHLQQAVEKYVKAYVLAFFGLSKKEMKGYVGHDSPKAFIRLLDRYKRSLELFLKSIQKIGGLDTQFLKISDEDIRKLVRIVNMSRKQIAEMDSNQIKGIINATIKIKIALENKEIKNQILGLLSKLKNEASEIKSSDPSEKFILEKLIDSVDRVLNNLETLLKLSSTFLVLYMLSIITYPHATFARYPNKTLPPEKYDENLGIVQYFNEIVKLLDEVANLLVYEI</sequence>
<evidence type="ECO:0000313" key="3">
    <source>
        <dbReference type="Proteomes" id="UP000028501"/>
    </source>
</evidence>
<dbReference type="HOGENOM" id="CLU_935736_0_0_2"/>
<name>A0A075WE85_ARCFL</name>
<proteinExistence type="predicted"/>
<protein>
    <recommendedName>
        <fullName evidence="1">HEPN domain-containing protein</fullName>
    </recommendedName>
</protein>
<dbReference type="Pfam" id="PF05168">
    <property type="entry name" value="HEPN"/>
    <property type="match status" value="1"/>
</dbReference>
<dbReference type="RefSeq" id="WP_010879205.1">
    <property type="nucleotide sequence ID" value="NZ_CP006577.1"/>
</dbReference>
<dbReference type="GeneID" id="24795452"/>
<evidence type="ECO:0000259" key="1">
    <source>
        <dbReference type="PROSITE" id="PS50910"/>
    </source>
</evidence>
<dbReference type="InterPro" id="IPR007842">
    <property type="entry name" value="HEPN_dom"/>
</dbReference>
<dbReference type="AlphaFoldDB" id="A0A075WE85"/>
<reference evidence="2 3" key="1">
    <citation type="submission" date="2013-07" db="EMBL/GenBank/DDBJ databases">
        <title>Genome of Archaeoglobus fulgidus.</title>
        <authorList>
            <person name="Fiebig A."/>
            <person name="Birkeland N.-K."/>
        </authorList>
    </citation>
    <scope>NUCLEOTIDE SEQUENCE [LARGE SCALE GENOMIC DNA]</scope>
    <source>
        <strain evidence="2 3">DSM 8774</strain>
    </source>
</reference>
<dbReference type="Gene3D" id="1.20.120.330">
    <property type="entry name" value="Nucleotidyltransferases domain 2"/>
    <property type="match status" value="1"/>
</dbReference>
<feature type="domain" description="HEPN" evidence="1">
    <location>
        <begin position="56"/>
        <end position="185"/>
    </location>
</feature>
<dbReference type="SMART" id="SM00748">
    <property type="entry name" value="HEPN"/>
    <property type="match status" value="1"/>
</dbReference>
<dbReference type="EMBL" id="CP006577">
    <property type="protein sequence ID" value="AIG98710.1"/>
    <property type="molecule type" value="Genomic_DNA"/>
</dbReference>
<dbReference type="Proteomes" id="UP000028501">
    <property type="component" value="Chromosome"/>
</dbReference>
<organism evidence="2 3">
    <name type="scientific">Archaeoglobus fulgidus DSM 8774</name>
    <dbReference type="NCBI Taxonomy" id="1344584"/>
    <lineage>
        <taxon>Archaea</taxon>
        <taxon>Methanobacteriati</taxon>
        <taxon>Methanobacteriota</taxon>
        <taxon>Archaeoglobi</taxon>
        <taxon>Archaeoglobales</taxon>
        <taxon>Archaeoglobaceae</taxon>
        <taxon>Archaeoglobus</taxon>
    </lineage>
</organism>
<dbReference type="PROSITE" id="PS50910">
    <property type="entry name" value="HEPN"/>
    <property type="match status" value="1"/>
</dbReference>
<gene>
    <name evidence="2" type="ORF">AFULGI_00019590</name>
</gene>
<evidence type="ECO:0000313" key="2">
    <source>
        <dbReference type="EMBL" id="AIG98710.1"/>
    </source>
</evidence>
<dbReference type="KEGG" id="afg:AFULGI_00019590"/>